<dbReference type="Pfam" id="PF21731">
    <property type="entry name" value="TARSH_C"/>
    <property type="match status" value="1"/>
</dbReference>
<dbReference type="PROSITE" id="PS50853">
    <property type="entry name" value="FN3"/>
    <property type="match status" value="2"/>
</dbReference>
<dbReference type="PANTHER" id="PTHR23197:SF10">
    <property type="entry name" value="TARGET OF NESH-SH3"/>
    <property type="match status" value="1"/>
</dbReference>
<dbReference type="InterPro" id="IPR049109">
    <property type="entry name" value="TARSH/FNDC1_C"/>
</dbReference>
<sequence>MSFMRIFILDSITGRQNMKVRIKATGDTIVMKFVRPNPDVKLEGYVLGYGSSLFSRQFIQLPQDGRPYEAEMDAEPKYLVAVQPLPVNDVKKHCTGKVNLEKPLHLVVGSISPTAVLLSWGNDLKMPYEGDVMNQCLEDGFYTIRYRERSRKWNYQTCPTSDTVVDHLKPNTPYEFGVRSNKDERSSSWSKPLVHSTNMGVNCFLFSALHNRTQPRLSPPLKHPGFIGAPRTPCDERILTDPSPSPSAPHVVYQTGKKPNEPCSITSSLNFFPGAELGETNVTAPPRNPPSNLTVVTVEGCPSFIILDWEKTDNDTTEYEVISTAKGPDGEQVSVLTTNQTHTAVENLRPESSYEFKVKPKNELGVGPLSEPVSFNTESADPRVSENVSGKDAIWTQFPFKTDSYSDCHGKQYVKRTWYRKFVGVQLCNSLRYKIYLSDSLNGKFYNIGDQTGFGEDHCQFVDSFLDGRTGRQLRADQLPSRPGFYRAVRQEPVIFGPIGAHSHVSYVSWYECGTPIPGKW</sequence>
<dbReference type="GO" id="GO:0010811">
    <property type="term" value="P:positive regulation of cell-substrate adhesion"/>
    <property type="evidence" value="ECO:0007669"/>
    <property type="project" value="TreeGrafter"/>
</dbReference>
<dbReference type="InterPro" id="IPR013783">
    <property type="entry name" value="Ig-like_fold"/>
</dbReference>
<dbReference type="InterPro" id="IPR036116">
    <property type="entry name" value="FN3_sf"/>
</dbReference>
<reference evidence="2" key="2">
    <citation type="submission" date="2025-08" db="UniProtKB">
        <authorList>
            <consortium name="Ensembl"/>
        </authorList>
    </citation>
    <scope>IDENTIFICATION</scope>
</reference>
<dbReference type="GeneTree" id="ENSGT00530000063558"/>
<evidence type="ECO:0000259" key="1">
    <source>
        <dbReference type="PROSITE" id="PS50853"/>
    </source>
</evidence>
<dbReference type="AlphaFoldDB" id="A0A8D3BKE2"/>
<dbReference type="Pfam" id="PF00041">
    <property type="entry name" value="fn3"/>
    <property type="match status" value="2"/>
</dbReference>
<dbReference type="PANTHER" id="PTHR23197">
    <property type="entry name" value="TARSH-RELATED FIBRONECTIN DOMAIN-CONTAINING"/>
    <property type="match status" value="1"/>
</dbReference>
<dbReference type="CDD" id="cd00063">
    <property type="entry name" value="FN3"/>
    <property type="match status" value="2"/>
</dbReference>
<evidence type="ECO:0000313" key="3">
    <source>
        <dbReference type="Proteomes" id="UP000694558"/>
    </source>
</evidence>
<dbReference type="SMART" id="SM00060">
    <property type="entry name" value="FN3"/>
    <property type="match status" value="2"/>
</dbReference>
<feature type="domain" description="Fibronectin type-III" evidence="1">
    <location>
        <begin position="102"/>
        <end position="200"/>
    </location>
</feature>
<dbReference type="GO" id="GO:0030198">
    <property type="term" value="P:extracellular matrix organization"/>
    <property type="evidence" value="ECO:0007669"/>
    <property type="project" value="TreeGrafter"/>
</dbReference>
<gene>
    <name evidence="2" type="primary">LOC118308206</name>
</gene>
<dbReference type="Gene3D" id="2.60.40.10">
    <property type="entry name" value="Immunoglobulins"/>
    <property type="match status" value="2"/>
</dbReference>
<organism evidence="2 3">
    <name type="scientific">Scophthalmus maximus</name>
    <name type="common">Turbot</name>
    <name type="synonym">Psetta maxima</name>
    <dbReference type="NCBI Taxonomy" id="52904"/>
    <lineage>
        <taxon>Eukaryota</taxon>
        <taxon>Metazoa</taxon>
        <taxon>Chordata</taxon>
        <taxon>Craniata</taxon>
        <taxon>Vertebrata</taxon>
        <taxon>Euteleostomi</taxon>
        <taxon>Actinopterygii</taxon>
        <taxon>Neopterygii</taxon>
        <taxon>Teleostei</taxon>
        <taxon>Neoteleostei</taxon>
        <taxon>Acanthomorphata</taxon>
        <taxon>Carangaria</taxon>
        <taxon>Pleuronectiformes</taxon>
        <taxon>Pleuronectoidei</taxon>
        <taxon>Scophthalmidae</taxon>
        <taxon>Scophthalmus</taxon>
    </lineage>
</organism>
<reference evidence="2" key="1">
    <citation type="submission" date="2023-05" db="EMBL/GenBank/DDBJ databases">
        <title>High-quality long-read genome of Scophthalmus maximus.</title>
        <authorList>
            <person name="Lien S."/>
            <person name="Martinez P."/>
        </authorList>
    </citation>
    <scope>NUCLEOTIDE SEQUENCE [LARGE SCALE GENOMIC DNA]</scope>
</reference>
<proteinExistence type="predicted"/>
<name>A0A8D3BKE2_SCOMX</name>
<dbReference type="Ensembl" id="ENSSMAT00000080958.1">
    <property type="protein sequence ID" value="ENSSMAP00000035500.1"/>
    <property type="gene ID" value="ENSSMAG00000000025.2"/>
</dbReference>
<accession>A0A8D3BKE2</accession>
<dbReference type="Proteomes" id="UP000694558">
    <property type="component" value="Chromosome 1"/>
</dbReference>
<dbReference type="SUPFAM" id="SSF49265">
    <property type="entry name" value="Fibronectin type III"/>
    <property type="match status" value="1"/>
</dbReference>
<dbReference type="InterPro" id="IPR003961">
    <property type="entry name" value="FN3_dom"/>
</dbReference>
<protein>
    <recommendedName>
        <fullName evidence="1">Fibronectin type-III domain-containing protein</fullName>
    </recommendedName>
</protein>
<evidence type="ECO:0000313" key="2">
    <source>
        <dbReference type="Ensembl" id="ENSSMAP00000035500.1"/>
    </source>
</evidence>
<feature type="domain" description="Fibronectin type-III" evidence="1">
    <location>
        <begin position="289"/>
        <end position="380"/>
    </location>
</feature>